<feature type="compositionally biased region" description="Basic and acidic residues" evidence="1">
    <location>
        <begin position="362"/>
        <end position="372"/>
    </location>
</feature>
<feature type="compositionally biased region" description="Gly residues" evidence="1">
    <location>
        <begin position="167"/>
        <end position="192"/>
    </location>
</feature>
<dbReference type="OrthoDB" id="28901at2759"/>
<evidence type="ECO:0000313" key="4">
    <source>
        <dbReference type="Proteomes" id="UP001153076"/>
    </source>
</evidence>
<dbReference type="FunFam" id="2.30.30.30:FF:000053">
    <property type="entry name" value="Protein RNA-directed DNA methylation 3"/>
    <property type="match status" value="1"/>
</dbReference>
<organism evidence="3 4">
    <name type="scientific">Carnegiea gigantea</name>
    <dbReference type="NCBI Taxonomy" id="171969"/>
    <lineage>
        <taxon>Eukaryota</taxon>
        <taxon>Viridiplantae</taxon>
        <taxon>Streptophyta</taxon>
        <taxon>Embryophyta</taxon>
        <taxon>Tracheophyta</taxon>
        <taxon>Spermatophyta</taxon>
        <taxon>Magnoliopsida</taxon>
        <taxon>eudicotyledons</taxon>
        <taxon>Gunneridae</taxon>
        <taxon>Pentapetalae</taxon>
        <taxon>Caryophyllales</taxon>
        <taxon>Cactineae</taxon>
        <taxon>Cactaceae</taxon>
        <taxon>Cactoideae</taxon>
        <taxon>Echinocereeae</taxon>
        <taxon>Carnegiea</taxon>
    </lineage>
</organism>
<dbReference type="EMBL" id="JAKOGI010002178">
    <property type="protein sequence ID" value="KAJ8422688.1"/>
    <property type="molecule type" value="Genomic_DNA"/>
</dbReference>
<dbReference type="InterPro" id="IPR041978">
    <property type="entry name" value="KOW_Spt5_5"/>
</dbReference>
<evidence type="ECO:0000259" key="2">
    <source>
        <dbReference type="SMART" id="SM00739"/>
    </source>
</evidence>
<reference evidence="3" key="1">
    <citation type="submission" date="2022-04" db="EMBL/GenBank/DDBJ databases">
        <title>Carnegiea gigantea Genome sequencing and assembly v2.</title>
        <authorList>
            <person name="Copetti D."/>
            <person name="Sanderson M.J."/>
            <person name="Burquez A."/>
            <person name="Wojciechowski M.F."/>
        </authorList>
    </citation>
    <scope>NUCLEOTIDE SEQUENCE</scope>
    <source>
        <strain evidence="3">SGP5-SGP5p</strain>
        <tissue evidence="3">Aerial part</tissue>
    </source>
</reference>
<dbReference type="Pfam" id="PF23291">
    <property type="entry name" value="KOW4_SPT5"/>
    <property type="match status" value="1"/>
</dbReference>
<feature type="compositionally biased region" description="Low complexity" evidence="1">
    <location>
        <begin position="344"/>
        <end position="356"/>
    </location>
</feature>
<name>A0A9Q1JKS5_9CARY</name>
<dbReference type="PANTHER" id="PTHR11125">
    <property type="entry name" value="SUPPRESSOR OF TY 5"/>
    <property type="match status" value="1"/>
</dbReference>
<dbReference type="InterPro" id="IPR041973">
    <property type="entry name" value="KOW_Spt5_1"/>
</dbReference>
<gene>
    <name evidence="3" type="ORF">Cgig2_023938</name>
</gene>
<dbReference type="InterPro" id="IPR039659">
    <property type="entry name" value="SPT5"/>
</dbReference>
<feature type="domain" description="KOW" evidence="2">
    <location>
        <begin position="374"/>
        <end position="401"/>
    </location>
</feature>
<comment type="caution">
    <text evidence="3">The sequence shown here is derived from an EMBL/GenBank/DDBJ whole genome shotgun (WGS) entry which is preliminary data.</text>
</comment>
<dbReference type="CDD" id="cd06084">
    <property type="entry name" value="KOW_Spt5_4"/>
    <property type="match status" value="1"/>
</dbReference>
<evidence type="ECO:0000313" key="3">
    <source>
        <dbReference type="EMBL" id="KAJ8422688.1"/>
    </source>
</evidence>
<proteinExistence type="predicted"/>
<dbReference type="InterPro" id="IPR005824">
    <property type="entry name" value="KOW"/>
</dbReference>
<feature type="region of interest" description="Disordered" evidence="1">
    <location>
        <begin position="1"/>
        <end position="22"/>
    </location>
</feature>
<dbReference type="Pfam" id="PF23042">
    <property type="entry name" value="KOW1_SPT5"/>
    <property type="match status" value="1"/>
</dbReference>
<dbReference type="PANTHER" id="PTHR11125:SF8">
    <property type="entry name" value="PROTEIN RNA-DIRECTED DNA METHYLATION 3"/>
    <property type="match status" value="1"/>
</dbReference>
<dbReference type="GO" id="GO:0032784">
    <property type="term" value="P:regulation of DNA-templated transcription elongation"/>
    <property type="evidence" value="ECO:0007669"/>
    <property type="project" value="InterPro"/>
</dbReference>
<dbReference type="Proteomes" id="UP001153076">
    <property type="component" value="Unassembled WGS sequence"/>
</dbReference>
<dbReference type="Pfam" id="PF23037">
    <property type="entry name" value="KOWx_SPT5"/>
    <property type="match status" value="1"/>
</dbReference>
<feature type="region of interest" description="Disordered" evidence="1">
    <location>
        <begin position="162"/>
        <end position="205"/>
    </location>
</feature>
<dbReference type="AlphaFoldDB" id="A0A9Q1JKS5"/>
<dbReference type="InterPro" id="IPR041977">
    <property type="entry name" value="KOW_Spt5_4"/>
</dbReference>
<feature type="region of interest" description="Disordered" evidence="1">
    <location>
        <begin position="327"/>
        <end position="373"/>
    </location>
</feature>
<dbReference type="GO" id="GO:0006357">
    <property type="term" value="P:regulation of transcription by RNA polymerase II"/>
    <property type="evidence" value="ECO:0007669"/>
    <property type="project" value="InterPro"/>
</dbReference>
<dbReference type="Pfam" id="PF23290">
    <property type="entry name" value="KOW5_SPT5"/>
    <property type="match status" value="1"/>
</dbReference>
<keyword evidence="4" id="KW-1185">Reference proteome</keyword>
<dbReference type="InterPro" id="IPR014722">
    <property type="entry name" value="Rib_uL2_dom2"/>
</dbReference>
<dbReference type="InterPro" id="IPR057936">
    <property type="entry name" value="KOWx_Spt5"/>
</dbReference>
<dbReference type="SMART" id="SM00739">
    <property type="entry name" value="KOW"/>
    <property type="match status" value="2"/>
</dbReference>
<dbReference type="GO" id="GO:0032044">
    <property type="term" value="C:DSIF complex"/>
    <property type="evidence" value="ECO:0007669"/>
    <property type="project" value="TreeGrafter"/>
</dbReference>
<dbReference type="GO" id="GO:0006368">
    <property type="term" value="P:transcription elongation by RNA polymerase II"/>
    <property type="evidence" value="ECO:0007669"/>
    <property type="project" value="TreeGrafter"/>
</dbReference>
<sequence length="504" mass="55362">MTTPGTLSFAGHRGPTPGERGVGVEHLERGRVELPLRFCFFVKHCRQREGGGAIVKKSKSVPPARLITARELDFLTFWLYREFRPLMQYRRDRDTGKVFEFLDNLMLKDGFLYKKVSFDSLSFWDINPSEDELLKFAPPSTDASDNLEWLSQLYGEQKKEHNMNLTKGGGKGEGASGCGGGKGEGTSGGSGGEKGEGTSGSNEQSSFEVHDLVLFGKRDFGMIVGMEKDDNYKVLKNGPDGPLMMTLGHKDLKYVPLDRKFTAIDRHTKTISISDTVSITDGPAKGRQGIVKQIYRGIIFLYDEHDLDNAYFCANSQMSEKVKHPEFACQGKDGDGPSGFEDVPSSPKSPLSPKKPWQMRENNPDGDRRNNDEMFSVGQSLRIRVGPLKGYLCRVLAIRRSDVTVKLDSQQKVLTVKREHLSEVRAKISGTSMSDDTGLSSAFKPFDLLGTEGCSNDWLQGASGSADGSGWNVGVASSNERILLVFSSPTPLQAMLLSSGGSKS</sequence>
<accession>A0A9Q1JKS5</accession>
<evidence type="ECO:0000256" key="1">
    <source>
        <dbReference type="SAM" id="MobiDB-lite"/>
    </source>
</evidence>
<dbReference type="Gene3D" id="2.30.30.30">
    <property type="match status" value="1"/>
</dbReference>
<feature type="domain" description="KOW" evidence="2">
    <location>
        <begin position="270"/>
        <end position="297"/>
    </location>
</feature>
<dbReference type="GO" id="GO:0003729">
    <property type="term" value="F:mRNA binding"/>
    <property type="evidence" value="ECO:0007669"/>
    <property type="project" value="TreeGrafter"/>
</dbReference>
<protein>
    <recommendedName>
        <fullName evidence="2">KOW domain-containing protein</fullName>
    </recommendedName>
</protein>